<protein>
    <submittedName>
        <fullName evidence="2">Uncharacterized protein</fullName>
    </submittedName>
</protein>
<organism evidence="2">
    <name type="scientific">Rhizophora mucronata</name>
    <name type="common">Asiatic mangrove</name>
    <dbReference type="NCBI Taxonomy" id="61149"/>
    <lineage>
        <taxon>Eukaryota</taxon>
        <taxon>Viridiplantae</taxon>
        <taxon>Streptophyta</taxon>
        <taxon>Embryophyta</taxon>
        <taxon>Tracheophyta</taxon>
        <taxon>Spermatophyta</taxon>
        <taxon>Magnoliopsida</taxon>
        <taxon>eudicotyledons</taxon>
        <taxon>Gunneridae</taxon>
        <taxon>Pentapetalae</taxon>
        <taxon>rosids</taxon>
        <taxon>fabids</taxon>
        <taxon>Malpighiales</taxon>
        <taxon>Rhizophoraceae</taxon>
        <taxon>Rhizophora</taxon>
    </lineage>
</organism>
<keyword evidence="1" id="KW-0812">Transmembrane</keyword>
<sequence>MTLKLINFINMPYNISGDQLPILKTTCNIIIFSIVIIHVAHILAVN</sequence>
<evidence type="ECO:0000256" key="1">
    <source>
        <dbReference type="SAM" id="Phobius"/>
    </source>
</evidence>
<reference evidence="2" key="1">
    <citation type="submission" date="2018-02" db="EMBL/GenBank/DDBJ databases">
        <title>Rhizophora mucronata_Transcriptome.</title>
        <authorList>
            <person name="Meera S.P."/>
            <person name="Sreeshan A."/>
            <person name="Augustine A."/>
        </authorList>
    </citation>
    <scope>NUCLEOTIDE SEQUENCE</scope>
    <source>
        <tissue evidence="2">Leaf</tissue>
    </source>
</reference>
<keyword evidence="1" id="KW-1133">Transmembrane helix</keyword>
<feature type="transmembrane region" description="Helical" evidence="1">
    <location>
        <begin position="21"/>
        <end position="44"/>
    </location>
</feature>
<dbReference type="EMBL" id="GGEC01093643">
    <property type="protein sequence ID" value="MBX74127.1"/>
    <property type="molecule type" value="Transcribed_RNA"/>
</dbReference>
<name>A0A2P2R4M9_RHIMU</name>
<dbReference type="AlphaFoldDB" id="A0A2P2R4M9"/>
<evidence type="ECO:0000313" key="2">
    <source>
        <dbReference type="EMBL" id="MBX74127.1"/>
    </source>
</evidence>
<proteinExistence type="predicted"/>
<accession>A0A2P2R4M9</accession>
<keyword evidence="1" id="KW-0472">Membrane</keyword>